<protein>
    <submittedName>
        <fullName evidence="1">Uncharacterized protein</fullName>
    </submittedName>
</protein>
<accession>A0A166AAS2</accession>
<dbReference type="PATRIC" id="fig|55758.3.peg.1491"/>
<proteinExistence type="predicted"/>
<sequence>MKAKTSINLDTKLIDTVKRIANNRNITQTEVITEYIKQGIKKEPQKNKIKLKILIEQDPVASIDDMIGAIKAPKGFSSVKAVDEIRKGEY</sequence>
<evidence type="ECO:0000313" key="2">
    <source>
        <dbReference type="Proteomes" id="UP000077066"/>
    </source>
</evidence>
<dbReference type="AlphaFoldDB" id="A0A166AAS2"/>
<dbReference type="OrthoDB" id="76434at2157"/>
<reference evidence="1 2" key="1">
    <citation type="submission" date="2016-04" db="EMBL/GenBank/DDBJ databases">
        <title>Genome sequence of Methanobrevibacter filiformis DSM 11501.</title>
        <authorList>
            <person name="Poehlein A."/>
            <person name="Seedorf H."/>
            <person name="Daniel R."/>
        </authorList>
    </citation>
    <scope>NUCLEOTIDE SEQUENCE [LARGE SCALE GENOMIC DNA]</scope>
    <source>
        <strain evidence="1 2">DSM 11501</strain>
    </source>
</reference>
<dbReference type="RefSeq" id="WP_066972884.1">
    <property type="nucleotide sequence ID" value="NZ_LWMT01000241.1"/>
</dbReference>
<dbReference type="EMBL" id="LWMT01000241">
    <property type="protein sequence ID" value="KZX11796.1"/>
    <property type="molecule type" value="Genomic_DNA"/>
</dbReference>
<keyword evidence="2" id="KW-1185">Reference proteome</keyword>
<organism evidence="1 2">
    <name type="scientific">Methanobrevibacter filiformis</name>
    <dbReference type="NCBI Taxonomy" id="55758"/>
    <lineage>
        <taxon>Archaea</taxon>
        <taxon>Methanobacteriati</taxon>
        <taxon>Methanobacteriota</taxon>
        <taxon>Methanomada group</taxon>
        <taxon>Methanobacteria</taxon>
        <taxon>Methanobacteriales</taxon>
        <taxon>Methanobacteriaceae</taxon>
        <taxon>Methanobrevibacter</taxon>
    </lineage>
</organism>
<gene>
    <name evidence="1" type="ORF">MBFIL_13070</name>
</gene>
<dbReference type="Proteomes" id="UP000077066">
    <property type="component" value="Unassembled WGS sequence"/>
</dbReference>
<dbReference type="InterPro" id="IPR045944">
    <property type="entry name" value="DUF6364"/>
</dbReference>
<dbReference type="Pfam" id="PF19891">
    <property type="entry name" value="DUF6364"/>
    <property type="match status" value="1"/>
</dbReference>
<comment type="caution">
    <text evidence="1">The sequence shown here is derived from an EMBL/GenBank/DDBJ whole genome shotgun (WGS) entry which is preliminary data.</text>
</comment>
<name>A0A166AAS2_9EURY</name>
<evidence type="ECO:0000313" key="1">
    <source>
        <dbReference type="EMBL" id="KZX11796.1"/>
    </source>
</evidence>